<protein>
    <submittedName>
        <fullName evidence="1">36804_t:CDS:1</fullName>
    </submittedName>
</protein>
<accession>A0ACA9QXW9</accession>
<reference evidence="1" key="1">
    <citation type="submission" date="2021-06" db="EMBL/GenBank/DDBJ databases">
        <authorList>
            <person name="Kallberg Y."/>
            <person name="Tangrot J."/>
            <person name="Rosling A."/>
        </authorList>
    </citation>
    <scope>NUCLEOTIDE SEQUENCE</scope>
    <source>
        <strain evidence="1">MA461A</strain>
    </source>
</reference>
<comment type="caution">
    <text evidence="1">The sequence shown here is derived from an EMBL/GenBank/DDBJ whole genome shotgun (WGS) entry which is preliminary data.</text>
</comment>
<organism evidence="1 2">
    <name type="scientific">Racocetra persica</name>
    <dbReference type="NCBI Taxonomy" id="160502"/>
    <lineage>
        <taxon>Eukaryota</taxon>
        <taxon>Fungi</taxon>
        <taxon>Fungi incertae sedis</taxon>
        <taxon>Mucoromycota</taxon>
        <taxon>Glomeromycotina</taxon>
        <taxon>Glomeromycetes</taxon>
        <taxon>Diversisporales</taxon>
        <taxon>Gigasporaceae</taxon>
        <taxon>Racocetra</taxon>
    </lineage>
</organism>
<sequence length="268" mass="30260">DSRQAQNSSSDSSSKSYDESHIEQTLELQSIPNTPNLSKQSSEQNTDLQKTKIPEIDIQSLIEKLRIEALVGDTVKIVNVDVSERRSEGSKSSTDNQQSWHNQSPATKLYSYRKFFEKRHSEILPEILKNKPHLMKQKAYELASSQIYDEMLCYLSGISQTYSANKLSKLTDVQINTVIYEVSRSTEKYDTNLLLRVKNSLSNMTNSSLNDISNNEVSIPTEADAKVSSFESQKLIGMKNSSRAHGQPKSDIETKVCEETLPKTETKI</sequence>
<evidence type="ECO:0000313" key="1">
    <source>
        <dbReference type="EMBL" id="CAG8768860.1"/>
    </source>
</evidence>
<name>A0ACA9QXW9_9GLOM</name>
<dbReference type="EMBL" id="CAJVQC010039590">
    <property type="protein sequence ID" value="CAG8768860.1"/>
    <property type="molecule type" value="Genomic_DNA"/>
</dbReference>
<feature type="non-terminal residue" evidence="1">
    <location>
        <position position="1"/>
    </location>
</feature>
<keyword evidence="2" id="KW-1185">Reference proteome</keyword>
<proteinExistence type="predicted"/>
<gene>
    <name evidence="1" type="ORF">RPERSI_LOCUS16151</name>
</gene>
<evidence type="ECO:0000313" key="2">
    <source>
        <dbReference type="Proteomes" id="UP000789920"/>
    </source>
</evidence>
<dbReference type="Proteomes" id="UP000789920">
    <property type="component" value="Unassembled WGS sequence"/>
</dbReference>
<feature type="non-terminal residue" evidence="1">
    <location>
        <position position="268"/>
    </location>
</feature>